<dbReference type="Proteomes" id="UP001063166">
    <property type="component" value="Unassembled WGS sequence"/>
</dbReference>
<dbReference type="SUPFAM" id="SSF52833">
    <property type="entry name" value="Thioredoxin-like"/>
    <property type="match status" value="1"/>
</dbReference>
<dbReference type="OrthoDB" id="21221at2759"/>
<comment type="caution">
    <text evidence="7">The sequence shown here is derived from an EMBL/GenBank/DDBJ whole genome shotgun (WGS) entry which is preliminary data.</text>
</comment>
<dbReference type="Pfam" id="PF00085">
    <property type="entry name" value="Thioredoxin"/>
    <property type="match status" value="1"/>
</dbReference>
<dbReference type="PROSITE" id="PS51858">
    <property type="entry name" value="PPPDE"/>
    <property type="match status" value="1"/>
</dbReference>
<evidence type="ECO:0000259" key="5">
    <source>
        <dbReference type="PROSITE" id="PS51396"/>
    </source>
</evidence>
<reference evidence="7" key="1">
    <citation type="submission" date="2022-07" db="EMBL/GenBank/DDBJ databases">
        <title>The genome of Lyophyllum shimeji provides insight into the initial evolution of ectomycorrhizal fungal genome.</title>
        <authorList>
            <person name="Kobayashi Y."/>
            <person name="Shibata T."/>
            <person name="Hirakawa H."/>
            <person name="Shigenobu S."/>
            <person name="Nishiyama T."/>
            <person name="Yamada A."/>
            <person name="Hasebe M."/>
            <person name="Kawaguchi M."/>
        </authorList>
    </citation>
    <scope>NUCLEOTIDE SEQUENCE</scope>
    <source>
        <strain evidence="7">AT787</strain>
    </source>
</reference>
<dbReference type="InterPro" id="IPR008580">
    <property type="entry name" value="PPPDE_dom"/>
</dbReference>
<evidence type="ECO:0000256" key="1">
    <source>
        <dbReference type="ARBA" id="ARBA00008140"/>
    </source>
</evidence>
<dbReference type="CDD" id="cd02947">
    <property type="entry name" value="TRX_family"/>
    <property type="match status" value="1"/>
</dbReference>
<dbReference type="SMART" id="SM01179">
    <property type="entry name" value="DUF862"/>
    <property type="match status" value="1"/>
</dbReference>
<gene>
    <name evidence="7" type="ORF">LshimejAT787_2300180</name>
</gene>
<dbReference type="PANTHER" id="PTHR12378">
    <property type="entry name" value="DESUMOYLATING ISOPEPTIDASE"/>
    <property type="match status" value="1"/>
</dbReference>
<evidence type="ECO:0000313" key="8">
    <source>
        <dbReference type="Proteomes" id="UP001063166"/>
    </source>
</evidence>
<protein>
    <submittedName>
        <fullName evidence="7">DUF862-domain-containing protein</fullName>
    </submittedName>
</protein>
<dbReference type="AlphaFoldDB" id="A0A9P3UUB8"/>
<dbReference type="EMBL" id="BRPK01000023">
    <property type="protein sequence ID" value="GLB45458.1"/>
    <property type="molecule type" value="Genomic_DNA"/>
</dbReference>
<dbReference type="Gene3D" id="1.25.10.10">
    <property type="entry name" value="Leucine-rich Repeat Variant"/>
    <property type="match status" value="1"/>
</dbReference>
<accession>A0A9P3UUB8</accession>
<sequence length="638" mass="69319">MSYPVKLYVYDLSNGMAKQLSRQLTGKQIDGIWHTSVVVFGREVFYGQGINTTLPGRSHHGAPLQVINMGETSIDEATFNEYLTEMRDHYTADKYHLLDFNCNSFTNDVIGFLTGGSIPEYIRDLPTEFLSTPFGAALRPTIDAMYRRPAPETPTPVAPAPIAAATASQDPQLTASILESIISQAQSAQPATQTLTAPVQIITNPPSFQSFLQRHRAAVAFFTNAHCGPCRVIGPVFERLADEKGLKADGRGAGFAKIDIGVGLGQSLANEWGIRVTPTFVFFLDGKKLDEVKGADANELRTQVDLLLYQAFPPHPHASLSLPTTQALSFNPILFTQVPAIDTALSKLLSFIDEASWPSVPQTKEQVKQTLTTAVAPYLKARFSNTPPSPQPSATPALLTSWSQATSALAGVLPLCHLFPLVDLWRVALLDPNVGKWASPSSPSDPIHVFIEKAAAALKEPEPQANQRNFLLTVLRLLCNAFATPSLAQTLFSTMRGKMGAVLLPTLLHADGAVRTAAASLAFDVSAYLQKGRVERVKGNATDVQEDEDWEVEMVSAVIEALDRETTSEEVVHRLTASLAFLLRLSPVYDSAISPLLEVLQARAVLKRKLTKGGCGEEGVTKKEIRKLVEEVANKLCP</sequence>
<dbReference type="Pfam" id="PF08324">
    <property type="entry name" value="PUL"/>
    <property type="match status" value="1"/>
</dbReference>
<comment type="similarity">
    <text evidence="1">Belongs to the DeSI family.</text>
</comment>
<dbReference type="Gene3D" id="3.90.1720.30">
    <property type="entry name" value="PPPDE domains"/>
    <property type="match status" value="1"/>
</dbReference>
<dbReference type="InterPro" id="IPR013535">
    <property type="entry name" value="PUL_dom"/>
</dbReference>
<feature type="domain" description="Thioredoxin" evidence="4">
    <location>
        <begin position="154"/>
        <end position="309"/>
    </location>
</feature>
<dbReference type="InterPro" id="IPR042266">
    <property type="entry name" value="PPPDE_sf"/>
</dbReference>
<dbReference type="GO" id="GO:0008233">
    <property type="term" value="F:peptidase activity"/>
    <property type="evidence" value="ECO:0007669"/>
    <property type="project" value="UniProtKB-KW"/>
</dbReference>
<evidence type="ECO:0000259" key="6">
    <source>
        <dbReference type="PROSITE" id="PS51858"/>
    </source>
</evidence>
<keyword evidence="3" id="KW-0378">Hydrolase</keyword>
<dbReference type="InterPro" id="IPR011989">
    <property type="entry name" value="ARM-like"/>
</dbReference>
<keyword evidence="8" id="KW-1185">Reference proteome</keyword>
<feature type="domain" description="PPPDE" evidence="6">
    <location>
        <begin position="3"/>
        <end position="143"/>
    </location>
</feature>
<dbReference type="GO" id="GO:0070646">
    <property type="term" value="P:protein modification by small protein removal"/>
    <property type="evidence" value="ECO:0007669"/>
    <property type="project" value="TreeGrafter"/>
</dbReference>
<dbReference type="PANTHER" id="PTHR12378:SF7">
    <property type="entry name" value="DESUMOYLATING ISOPEPTIDASE 1"/>
    <property type="match status" value="1"/>
</dbReference>
<dbReference type="Gene3D" id="3.40.30.10">
    <property type="entry name" value="Glutaredoxin"/>
    <property type="match status" value="1"/>
</dbReference>
<dbReference type="InterPro" id="IPR036249">
    <property type="entry name" value="Thioredoxin-like_sf"/>
</dbReference>
<dbReference type="GO" id="GO:0006508">
    <property type="term" value="P:proteolysis"/>
    <property type="evidence" value="ECO:0007669"/>
    <property type="project" value="UniProtKB-KW"/>
</dbReference>
<evidence type="ECO:0000259" key="4">
    <source>
        <dbReference type="PROSITE" id="PS51352"/>
    </source>
</evidence>
<evidence type="ECO:0000313" key="7">
    <source>
        <dbReference type="EMBL" id="GLB45458.1"/>
    </source>
</evidence>
<evidence type="ECO:0000256" key="2">
    <source>
        <dbReference type="ARBA" id="ARBA00022670"/>
    </source>
</evidence>
<feature type="domain" description="PUL" evidence="5">
    <location>
        <begin position="320"/>
        <end position="635"/>
    </location>
</feature>
<dbReference type="Pfam" id="PF05903">
    <property type="entry name" value="Peptidase_C97"/>
    <property type="match status" value="1"/>
</dbReference>
<dbReference type="PROSITE" id="PS51352">
    <property type="entry name" value="THIOREDOXIN_2"/>
    <property type="match status" value="1"/>
</dbReference>
<name>A0A9P3UUB8_LYOSH</name>
<dbReference type="InterPro" id="IPR013766">
    <property type="entry name" value="Thioredoxin_domain"/>
</dbReference>
<evidence type="ECO:0000256" key="3">
    <source>
        <dbReference type="ARBA" id="ARBA00022801"/>
    </source>
</evidence>
<keyword evidence="2" id="KW-0645">Protease</keyword>
<dbReference type="PROSITE" id="PS51396">
    <property type="entry name" value="PUL"/>
    <property type="match status" value="1"/>
</dbReference>
<organism evidence="7 8">
    <name type="scientific">Lyophyllum shimeji</name>
    <name type="common">Hon-shimeji</name>
    <name type="synonym">Tricholoma shimeji</name>
    <dbReference type="NCBI Taxonomy" id="47721"/>
    <lineage>
        <taxon>Eukaryota</taxon>
        <taxon>Fungi</taxon>
        <taxon>Dikarya</taxon>
        <taxon>Basidiomycota</taxon>
        <taxon>Agaricomycotina</taxon>
        <taxon>Agaricomycetes</taxon>
        <taxon>Agaricomycetidae</taxon>
        <taxon>Agaricales</taxon>
        <taxon>Tricholomatineae</taxon>
        <taxon>Lyophyllaceae</taxon>
        <taxon>Lyophyllum</taxon>
    </lineage>
</organism>
<proteinExistence type="inferred from homology"/>